<dbReference type="PANTHER" id="PTHR43355:SF2">
    <property type="entry name" value="FLAVIN REDUCTASE (NADPH)"/>
    <property type="match status" value="1"/>
</dbReference>
<protein>
    <recommendedName>
        <fullName evidence="1">NAD(P)-binding domain-containing protein</fullName>
    </recommendedName>
</protein>
<dbReference type="OrthoDB" id="3191258at2"/>
<accession>K0KCZ6</accession>
<dbReference type="PANTHER" id="PTHR43355">
    <property type="entry name" value="FLAVIN REDUCTASE (NADPH)"/>
    <property type="match status" value="1"/>
</dbReference>
<gene>
    <name evidence="2" type="ordered locus">BN6_74100</name>
</gene>
<dbReference type="PATRIC" id="fig|1179773.3.peg.7485"/>
<proteinExistence type="predicted"/>
<dbReference type="InterPro" id="IPR051606">
    <property type="entry name" value="Polyketide_Oxido-like"/>
</dbReference>
<feature type="domain" description="NAD(P)-binding" evidence="1">
    <location>
        <begin position="7"/>
        <end position="187"/>
    </location>
</feature>
<dbReference type="Pfam" id="PF13460">
    <property type="entry name" value="NAD_binding_10"/>
    <property type="match status" value="1"/>
</dbReference>
<dbReference type="Gene3D" id="3.40.50.720">
    <property type="entry name" value="NAD(P)-binding Rossmann-like Domain"/>
    <property type="match status" value="1"/>
</dbReference>
<dbReference type="InterPro" id="IPR016040">
    <property type="entry name" value="NAD(P)-bd_dom"/>
</dbReference>
<keyword evidence="3" id="KW-1185">Reference proteome</keyword>
<dbReference type="RefSeq" id="WP_015104749.1">
    <property type="nucleotide sequence ID" value="NC_019673.1"/>
</dbReference>
<dbReference type="eggNOG" id="COG2910">
    <property type="taxonomic scope" value="Bacteria"/>
</dbReference>
<dbReference type="BioCyc" id="SESP1179773:BN6_RS35800-MONOMER"/>
<dbReference type="HOGENOM" id="CLU_025711_3_1_11"/>
<dbReference type="Proteomes" id="UP000006281">
    <property type="component" value="Chromosome"/>
</dbReference>
<dbReference type="KEGG" id="sesp:BN6_74100"/>
<dbReference type="GO" id="GO:0016646">
    <property type="term" value="F:oxidoreductase activity, acting on the CH-NH group of donors, NAD or NADP as acceptor"/>
    <property type="evidence" value="ECO:0007669"/>
    <property type="project" value="TreeGrafter"/>
</dbReference>
<reference evidence="2 3" key="1">
    <citation type="journal article" date="2012" name="BMC Genomics">
        <title>Complete genome sequence of Saccharothrix espanaensis DSM 44229T and comparison to the other completely sequenced Pseudonocardiaceae.</title>
        <authorList>
            <person name="Strobel T."/>
            <person name="Al-Dilaimi A."/>
            <person name="Blom J."/>
            <person name="Gessner A."/>
            <person name="Kalinowski J."/>
            <person name="Luzhetska M."/>
            <person name="Puhler A."/>
            <person name="Szczepanowski R."/>
            <person name="Bechthold A."/>
            <person name="Ruckert C."/>
        </authorList>
    </citation>
    <scope>NUCLEOTIDE SEQUENCE [LARGE SCALE GENOMIC DNA]</scope>
    <source>
        <strain evidence="3">ATCC 51144 / DSM 44229 / JCM 9112 / NBRC 15066 / NRRL 15764</strain>
    </source>
</reference>
<evidence type="ECO:0000259" key="1">
    <source>
        <dbReference type="Pfam" id="PF13460"/>
    </source>
</evidence>
<dbReference type="EMBL" id="HE804045">
    <property type="protein sequence ID" value="CCH34639.1"/>
    <property type="molecule type" value="Genomic_DNA"/>
</dbReference>
<dbReference type="SUPFAM" id="SSF51735">
    <property type="entry name" value="NAD(P)-binding Rossmann-fold domains"/>
    <property type="match status" value="1"/>
</dbReference>
<evidence type="ECO:0000313" key="2">
    <source>
        <dbReference type="EMBL" id="CCH34639.1"/>
    </source>
</evidence>
<organism evidence="2 3">
    <name type="scientific">Saccharothrix espanaensis (strain ATCC 51144 / DSM 44229 / JCM 9112 / NBRC 15066 / NRRL 15764)</name>
    <dbReference type="NCBI Taxonomy" id="1179773"/>
    <lineage>
        <taxon>Bacteria</taxon>
        <taxon>Bacillati</taxon>
        <taxon>Actinomycetota</taxon>
        <taxon>Actinomycetes</taxon>
        <taxon>Pseudonocardiales</taxon>
        <taxon>Pseudonocardiaceae</taxon>
        <taxon>Saccharothrix</taxon>
    </lineage>
</organism>
<dbReference type="AlphaFoldDB" id="K0KCZ6"/>
<sequence>MRITVFGAAGGVGSRVVTEASRRGHEVVAVSRSVRDGFTVGDAGVAADVTRLSAGRDVVIGATRPVDGREHELAATAKALLDGVRPTGARLLLVGGASSLTRPDGVLVQDAPDFPAFLRPIALACTAQLDVVRAESEVDWTYLSPPMSLEPGTRTGAYRLGLDGLVVDGQGNSAISLEDFAVALLDEAERPRHSRSRFTVGY</sequence>
<dbReference type="InterPro" id="IPR036291">
    <property type="entry name" value="NAD(P)-bd_dom_sf"/>
</dbReference>
<name>K0KCZ6_SACES</name>
<dbReference type="STRING" id="1179773.BN6_74100"/>
<evidence type="ECO:0000313" key="3">
    <source>
        <dbReference type="Proteomes" id="UP000006281"/>
    </source>
</evidence>